<proteinExistence type="inferred from homology"/>
<evidence type="ECO:0000256" key="1">
    <source>
        <dbReference type="ARBA" id="ARBA00004906"/>
    </source>
</evidence>
<evidence type="ECO:0000259" key="5">
    <source>
        <dbReference type="Pfam" id="PF03931"/>
    </source>
</evidence>
<dbReference type="PIRSF" id="PIRSF028729">
    <property type="entry name" value="E3_ubiquit_lig_SCF_Skp"/>
    <property type="match status" value="1"/>
</dbReference>
<feature type="domain" description="SKP1 component POZ" evidence="5">
    <location>
        <begin position="10"/>
        <end position="68"/>
    </location>
</feature>
<keyword evidence="7" id="KW-1185">Reference proteome</keyword>
<dbReference type="Proteomes" id="UP001161247">
    <property type="component" value="Chromosome 9"/>
</dbReference>
<dbReference type="AlphaFoldDB" id="A0AAV1EGI3"/>
<dbReference type="InterPro" id="IPR016897">
    <property type="entry name" value="SKP1"/>
</dbReference>
<dbReference type="SMART" id="SM00512">
    <property type="entry name" value="Skp1"/>
    <property type="match status" value="1"/>
</dbReference>
<dbReference type="EMBL" id="OX459126">
    <property type="protein sequence ID" value="CAI9118845.1"/>
    <property type="molecule type" value="Genomic_DNA"/>
</dbReference>
<dbReference type="InterPro" id="IPR036296">
    <property type="entry name" value="SKP1-like_dim_sf"/>
</dbReference>
<gene>
    <name evidence="6" type="ORF">OLC1_LOCUS24624</name>
</gene>
<dbReference type="Pfam" id="PF03931">
    <property type="entry name" value="Skp1_POZ"/>
    <property type="match status" value="1"/>
</dbReference>
<dbReference type="GO" id="GO:0006511">
    <property type="term" value="P:ubiquitin-dependent protein catabolic process"/>
    <property type="evidence" value="ECO:0007669"/>
    <property type="project" value="InterPro"/>
</dbReference>
<evidence type="ECO:0000313" key="7">
    <source>
        <dbReference type="Proteomes" id="UP001161247"/>
    </source>
</evidence>
<evidence type="ECO:0000313" key="6">
    <source>
        <dbReference type="EMBL" id="CAI9118845.1"/>
    </source>
</evidence>
<dbReference type="InterPro" id="IPR011333">
    <property type="entry name" value="SKP1/BTB/POZ_sf"/>
</dbReference>
<dbReference type="InterPro" id="IPR016073">
    <property type="entry name" value="Skp1_comp_POZ"/>
</dbReference>
<comment type="function">
    <text evidence="4">Involved in ubiquitination and subsequent proteasomal degradation of target proteins. Together with CUL1, RBX1 and a F-box protein, it forms a SCF E3 ubiquitin ligase complex. The functional specificity of this complex depends on the type of F-box protein. In the SCF complex, it serves as an adapter that links the F-box protein to CUL1.</text>
</comment>
<dbReference type="CDD" id="cd18322">
    <property type="entry name" value="BTB_POZ_SKP1"/>
    <property type="match status" value="1"/>
</dbReference>
<dbReference type="SUPFAM" id="SSF81382">
    <property type="entry name" value="Skp1 dimerisation domain-like"/>
    <property type="match status" value="1"/>
</dbReference>
<protein>
    <recommendedName>
        <fullName evidence="4">SKP1-like protein</fullName>
    </recommendedName>
</protein>
<organism evidence="6 7">
    <name type="scientific">Oldenlandia corymbosa var. corymbosa</name>
    <dbReference type="NCBI Taxonomy" id="529605"/>
    <lineage>
        <taxon>Eukaryota</taxon>
        <taxon>Viridiplantae</taxon>
        <taxon>Streptophyta</taxon>
        <taxon>Embryophyta</taxon>
        <taxon>Tracheophyta</taxon>
        <taxon>Spermatophyta</taxon>
        <taxon>Magnoliopsida</taxon>
        <taxon>eudicotyledons</taxon>
        <taxon>Gunneridae</taxon>
        <taxon>Pentapetalae</taxon>
        <taxon>asterids</taxon>
        <taxon>lamiids</taxon>
        <taxon>Gentianales</taxon>
        <taxon>Rubiaceae</taxon>
        <taxon>Rubioideae</taxon>
        <taxon>Spermacoceae</taxon>
        <taxon>Hedyotis-Oldenlandia complex</taxon>
        <taxon>Oldenlandia</taxon>
    </lineage>
</organism>
<dbReference type="SUPFAM" id="SSF54695">
    <property type="entry name" value="POZ domain"/>
    <property type="match status" value="1"/>
</dbReference>
<comment type="subunit">
    <text evidence="4">Part of a SCF (SKP1-cullin-F-box) protein ligase complex.</text>
</comment>
<comment type="similarity">
    <text evidence="2 4">Belongs to the SKP1 family.</text>
</comment>
<evidence type="ECO:0000256" key="4">
    <source>
        <dbReference type="PIRNR" id="PIRNR028729"/>
    </source>
</evidence>
<sequence length="147" mass="16261">MSTASSSKETIVLRSCDGEEFKVGKSVAAGSKTIKHMIEDDCVSETIPVPNVTGEILSKVVGYLNRHHHASVIISEAAEDDTKIEEEEALEDFDSEFVKVDRKTLYDLIMAANYLDINDLLDLTCKSVADIIKSHNNVDDIRADLNF</sequence>
<dbReference type="InterPro" id="IPR001232">
    <property type="entry name" value="SKP1-like"/>
</dbReference>
<reference evidence="6" key="1">
    <citation type="submission" date="2023-03" db="EMBL/GenBank/DDBJ databases">
        <authorList>
            <person name="Julca I."/>
        </authorList>
    </citation>
    <scope>NUCLEOTIDE SEQUENCE</scope>
</reference>
<evidence type="ECO:0000256" key="2">
    <source>
        <dbReference type="ARBA" id="ARBA00009993"/>
    </source>
</evidence>
<dbReference type="GO" id="GO:0009867">
    <property type="term" value="P:jasmonic acid mediated signaling pathway"/>
    <property type="evidence" value="ECO:0007669"/>
    <property type="project" value="UniProtKB-ARBA"/>
</dbReference>
<dbReference type="PANTHER" id="PTHR11165">
    <property type="entry name" value="SKP1"/>
    <property type="match status" value="1"/>
</dbReference>
<comment type="pathway">
    <text evidence="1 4">Protein modification; protein ubiquitination.</text>
</comment>
<dbReference type="Gene3D" id="3.30.710.10">
    <property type="entry name" value="Potassium Channel Kv1.1, Chain A"/>
    <property type="match status" value="1"/>
</dbReference>
<name>A0AAV1EGI3_OLDCO</name>
<evidence type="ECO:0000256" key="3">
    <source>
        <dbReference type="ARBA" id="ARBA00022786"/>
    </source>
</evidence>
<keyword evidence="3 4" id="KW-0833">Ubl conjugation pathway</keyword>
<accession>A0AAV1EGI3</accession>
<dbReference type="GO" id="GO:0016567">
    <property type="term" value="P:protein ubiquitination"/>
    <property type="evidence" value="ECO:0007669"/>
    <property type="project" value="UniProtKB-UniRule"/>
</dbReference>